<evidence type="ECO:0000313" key="4">
    <source>
        <dbReference type="Proteomes" id="UP000005239"/>
    </source>
</evidence>
<dbReference type="AlphaFoldDB" id="A0A2A6BKG2"/>
<dbReference type="EnsemblMetazoa" id="PPA11063.1">
    <property type="protein sequence ID" value="PPA11063.1"/>
    <property type="gene ID" value="WBGene00100617"/>
</dbReference>
<evidence type="ECO:0000256" key="2">
    <source>
        <dbReference type="SAM" id="Phobius"/>
    </source>
</evidence>
<accession>A0A2A6BKG2</accession>
<dbReference type="Proteomes" id="UP000005239">
    <property type="component" value="Unassembled WGS sequence"/>
</dbReference>
<accession>A0A8R1U9N2</accession>
<organism evidence="3 4">
    <name type="scientific">Pristionchus pacificus</name>
    <name type="common">Parasitic nematode worm</name>
    <dbReference type="NCBI Taxonomy" id="54126"/>
    <lineage>
        <taxon>Eukaryota</taxon>
        <taxon>Metazoa</taxon>
        <taxon>Ecdysozoa</taxon>
        <taxon>Nematoda</taxon>
        <taxon>Chromadorea</taxon>
        <taxon>Rhabditida</taxon>
        <taxon>Rhabditina</taxon>
        <taxon>Diplogasteromorpha</taxon>
        <taxon>Diplogasteroidea</taxon>
        <taxon>Neodiplogasteridae</taxon>
        <taxon>Pristionchus</taxon>
    </lineage>
</organism>
<protein>
    <submittedName>
        <fullName evidence="3">Uncharacterized protein</fullName>
    </submittedName>
</protein>
<feature type="compositionally biased region" description="Low complexity" evidence="1">
    <location>
        <begin position="37"/>
        <end position="60"/>
    </location>
</feature>
<gene>
    <name evidence="3" type="primary">WBGene00100617</name>
</gene>
<keyword evidence="4" id="KW-1185">Reference proteome</keyword>
<proteinExistence type="predicted"/>
<feature type="compositionally biased region" description="Acidic residues" evidence="1">
    <location>
        <begin position="1"/>
        <end position="16"/>
    </location>
</feature>
<keyword evidence="2" id="KW-0472">Membrane</keyword>
<keyword evidence="2" id="KW-0812">Transmembrane</keyword>
<evidence type="ECO:0000313" key="3">
    <source>
        <dbReference type="EnsemblMetazoa" id="PPA11063.1"/>
    </source>
</evidence>
<evidence type="ECO:0000256" key="1">
    <source>
        <dbReference type="SAM" id="MobiDB-lite"/>
    </source>
</evidence>
<reference evidence="3" key="2">
    <citation type="submission" date="2022-06" db="UniProtKB">
        <authorList>
            <consortium name="EnsemblMetazoa"/>
        </authorList>
    </citation>
    <scope>IDENTIFICATION</scope>
    <source>
        <strain evidence="3">PS312</strain>
    </source>
</reference>
<reference evidence="4" key="1">
    <citation type="journal article" date="2008" name="Nat. Genet.">
        <title>The Pristionchus pacificus genome provides a unique perspective on nematode lifestyle and parasitism.</title>
        <authorList>
            <person name="Dieterich C."/>
            <person name="Clifton S.W."/>
            <person name="Schuster L.N."/>
            <person name="Chinwalla A."/>
            <person name="Delehaunty K."/>
            <person name="Dinkelacker I."/>
            <person name="Fulton L."/>
            <person name="Fulton R."/>
            <person name="Godfrey J."/>
            <person name="Minx P."/>
            <person name="Mitreva M."/>
            <person name="Roeseler W."/>
            <person name="Tian H."/>
            <person name="Witte H."/>
            <person name="Yang S.P."/>
            <person name="Wilson R.K."/>
            <person name="Sommer R.J."/>
        </authorList>
    </citation>
    <scope>NUCLEOTIDE SEQUENCE [LARGE SCALE GENOMIC DNA]</scope>
    <source>
        <strain evidence="4">PS312</strain>
    </source>
</reference>
<feature type="transmembrane region" description="Helical" evidence="2">
    <location>
        <begin position="146"/>
        <end position="170"/>
    </location>
</feature>
<feature type="region of interest" description="Disordered" evidence="1">
    <location>
        <begin position="1"/>
        <end position="66"/>
    </location>
</feature>
<name>A0A2A6BKG2_PRIPA</name>
<keyword evidence="2" id="KW-1133">Transmembrane helix</keyword>
<sequence>MDDSSDESRSDEETDGTECSSLNSDDDVQISINGDGSESAQLSSPFLSSPLLPSSGSLEPQTVRYVPNRDRNFNHVPAVLDLTGRGNDPATIYASENGESNPGTYQERTVSGGIADHPEPLSSTPSKKKSILQWLKKWFKKAWVRMLLVAIVFIIAGALIASYFHFYVMLRHSSGRPPLLLSEPPQSYQLRNNGVDTSIHVNRTSREIRIARQNSHGALISRYSQAFTFLGNYSYDAREKKWTHLDESVSCCKIRGNGFMCVLKDAKNVRNYTAKANEVLDVETYQSQVRILKLMRTNANIREFEIFDGLKETTLMVNVLDGHSFKSALLQNGTVYSVYENEKSCGHVKCTPVRAPQCNLERVFAARPAHSLVFMHCDPYEAGHSSSHATLHSLSARSDHHPFKQLQCNLSQLLLPTLTTIARSDPFEYTRPYKDDQLIYGFADYTNPNIFHMNQLRLREDMQWEVVISNYQLLDRS</sequence>